<accession>A0AAU8B6C3</accession>
<proteinExistence type="predicted"/>
<dbReference type="EMBL" id="PP511792">
    <property type="protein sequence ID" value="XCD07606.1"/>
    <property type="molecule type" value="Genomic_DNA"/>
</dbReference>
<evidence type="ECO:0000313" key="1">
    <source>
        <dbReference type="EMBL" id="XCD07606.1"/>
    </source>
</evidence>
<sequence length="135" mass="15064">MKTLANCNPREFLVQTNKIRKSVANWLSLTKVLEIRRNLPDISEDATPEEKKKALSKQISKNATAILDSVLEEHPEETAELLGLLCFVEPDDLENHKMTEFLGAFADIINCPEVIGFFTSLMQLGQMGTSDSVKA</sequence>
<protein>
    <submittedName>
        <fullName evidence="1">Uncharacterized protein</fullName>
    </submittedName>
</protein>
<name>A0AAU8B6C3_9CAUD</name>
<organism evidence="1">
    <name type="scientific">Dulem virus 33</name>
    <dbReference type="NCBI Taxonomy" id="3145751"/>
    <lineage>
        <taxon>Viruses</taxon>
        <taxon>Duplodnaviria</taxon>
        <taxon>Heunggongvirae</taxon>
        <taxon>Uroviricota</taxon>
        <taxon>Caudoviricetes</taxon>
    </lineage>
</organism>
<reference evidence="1" key="1">
    <citation type="submission" date="2024-03" db="EMBL/GenBank/DDBJ databases">
        <title>Diverse circular DNA viruses in blood, oral, and fecal samples of captive lemurs.</title>
        <authorList>
            <person name="Paietta E.N."/>
            <person name="Kraberger S."/>
            <person name="Lund M.C."/>
            <person name="Custer J.M."/>
            <person name="Vargas K.M."/>
            <person name="Ehmke E.E."/>
            <person name="Yoder A.D."/>
            <person name="Varsani A."/>
        </authorList>
    </citation>
    <scope>NUCLEOTIDE SEQUENCE</scope>
    <source>
        <strain evidence="1">Duke_28FS_2</strain>
    </source>
</reference>